<protein>
    <submittedName>
        <fullName evidence="2">Uncharacterized protein</fullName>
    </submittedName>
</protein>
<reference evidence="2 3" key="1">
    <citation type="submission" date="2015-12" db="EMBL/GenBank/DDBJ databases">
        <title>Draft genome of the nematode, Onchocerca flexuosa.</title>
        <authorList>
            <person name="Mitreva M."/>
        </authorList>
    </citation>
    <scope>NUCLEOTIDE SEQUENCE [LARGE SCALE GENOMIC DNA]</scope>
    <source>
        <strain evidence="2">Red Deer</strain>
    </source>
</reference>
<evidence type="ECO:0000313" key="2">
    <source>
        <dbReference type="EMBL" id="OZC08415.1"/>
    </source>
</evidence>
<dbReference type="OrthoDB" id="5813614at2759"/>
<keyword evidence="3" id="KW-1185">Reference proteome</keyword>
<feature type="transmembrane region" description="Helical" evidence="1">
    <location>
        <begin position="57"/>
        <end position="76"/>
    </location>
</feature>
<keyword evidence="1" id="KW-1133">Transmembrane helix</keyword>
<sequence length="114" mass="12671">MTSTRINKLFPLTEKYESEEAEQLVNELLSIMDMKTRQSTVSTMGEGSKAREHVPNWAFIVIIVSILLSALAFYIGTCINKKTSWRPFSNGKPKTAGKRRLWGAGFSGGIWGAS</sequence>
<evidence type="ECO:0000256" key="1">
    <source>
        <dbReference type="SAM" id="Phobius"/>
    </source>
</evidence>
<dbReference type="Proteomes" id="UP000242913">
    <property type="component" value="Unassembled WGS sequence"/>
</dbReference>
<evidence type="ECO:0000313" key="3">
    <source>
        <dbReference type="Proteomes" id="UP000242913"/>
    </source>
</evidence>
<keyword evidence="1" id="KW-0812">Transmembrane</keyword>
<gene>
    <name evidence="2" type="ORF">X798_04615</name>
</gene>
<name>A0A238BUN3_9BILA</name>
<keyword evidence="1" id="KW-0472">Membrane</keyword>
<organism evidence="2 3">
    <name type="scientific">Onchocerca flexuosa</name>
    <dbReference type="NCBI Taxonomy" id="387005"/>
    <lineage>
        <taxon>Eukaryota</taxon>
        <taxon>Metazoa</taxon>
        <taxon>Ecdysozoa</taxon>
        <taxon>Nematoda</taxon>
        <taxon>Chromadorea</taxon>
        <taxon>Rhabditida</taxon>
        <taxon>Spirurina</taxon>
        <taxon>Spiruromorpha</taxon>
        <taxon>Filarioidea</taxon>
        <taxon>Onchocercidae</taxon>
        <taxon>Onchocerca</taxon>
    </lineage>
</organism>
<accession>A0A238BUN3</accession>
<dbReference type="EMBL" id="KZ270009">
    <property type="protein sequence ID" value="OZC08415.1"/>
    <property type="molecule type" value="Genomic_DNA"/>
</dbReference>
<proteinExistence type="predicted"/>
<dbReference type="AlphaFoldDB" id="A0A238BUN3"/>